<comment type="caution">
    <text evidence="2">The sequence shown here is derived from an EMBL/GenBank/DDBJ whole genome shotgun (WGS) entry which is preliminary data.</text>
</comment>
<feature type="compositionally biased region" description="Low complexity" evidence="1">
    <location>
        <begin position="36"/>
        <end position="47"/>
    </location>
</feature>
<proteinExistence type="predicted"/>
<organism evidence="2 3">
    <name type="scientific">Cystobacter fuscus (strain ATCC 25194 / DSM 2262 / NBRC 100088 / M29)</name>
    <dbReference type="NCBI Taxonomy" id="1242864"/>
    <lineage>
        <taxon>Bacteria</taxon>
        <taxon>Pseudomonadati</taxon>
        <taxon>Myxococcota</taxon>
        <taxon>Myxococcia</taxon>
        <taxon>Myxococcales</taxon>
        <taxon>Cystobacterineae</taxon>
        <taxon>Archangiaceae</taxon>
        <taxon>Cystobacter</taxon>
    </lineage>
</organism>
<protein>
    <submittedName>
        <fullName evidence="2">Uncharacterized protein</fullName>
    </submittedName>
</protein>
<evidence type="ECO:0000313" key="3">
    <source>
        <dbReference type="Proteomes" id="UP000011682"/>
    </source>
</evidence>
<evidence type="ECO:0000256" key="1">
    <source>
        <dbReference type="SAM" id="MobiDB-lite"/>
    </source>
</evidence>
<feature type="region of interest" description="Disordered" evidence="1">
    <location>
        <begin position="1"/>
        <end position="47"/>
    </location>
</feature>
<feature type="compositionally biased region" description="Gly residues" evidence="1">
    <location>
        <begin position="12"/>
        <end position="24"/>
    </location>
</feature>
<reference evidence="2" key="1">
    <citation type="submission" date="2013-05" db="EMBL/GenBank/DDBJ databases">
        <title>Genome assembly of Cystobacter fuscus DSM 2262.</title>
        <authorList>
            <person name="Sharma G."/>
            <person name="Khatri I."/>
            <person name="Kaur C."/>
            <person name="Mayilraj S."/>
            <person name="Subramanian S."/>
        </authorList>
    </citation>
    <scope>NUCLEOTIDE SEQUENCE [LARGE SCALE GENOMIC DNA]</scope>
    <source>
        <strain evidence="2">DSM 2262</strain>
    </source>
</reference>
<sequence length="47" mass="5022">MTRRDRTEPRPGGKGWGTSPGGVRIGKWPNSPPPIGSSSRSCSARSR</sequence>
<evidence type="ECO:0000313" key="2">
    <source>
        <dbReference type="EMBL" id="EPX64766.1"/>
    </source>
</evidence>
<dbReference type="Proteomes" id="UP000011682">
    <property type="component" value="Unassembled WGS sequence"/>
</dbReference>
<feature type="compositionally biased region" description="Basic and acidic residues" evidence="1">
    <location>
        <begin position="1"/>
        <end position="11"/>
    </location>
</feature>
<accession>S9PP08</accession>
<gene>
    <name evidence="2" type="ORF">D187_000188</name>
</gene>
<keyword evidence="3" id="KW-1185">Reference proteome</keyword>
<dbReference type="AlphaFoldDB" id="S9PP08"/>
<name>S9PP08_CYSF2</name>
<dbReference type="EMBL" id="ANAH02000001">
    <property type="protein sequence ID" value="EPX64766.1"/>
    <property type="molecule type" value="Genomic_DNA"/>
</dbReference>